<sequence>MLPSLDDQALNQLFLEAHTHNAWQPREITEETLRQLYALVKMGPTSANCCPARFVFVRSTAGKDKLLPCVSSGNADKTATAPCTVIVAYDKRFYDQLPMLFPVADAKSWFTGSEAFAEQTALRNSSMQAGYLILAARAMGLDTGPMSGFDPEALDDAFFAGTDWTANLLINLGYGDESGVKPRLPRLAFEDACQLA</sequence>
<keyword evidence="3 5" id="KW-0521">NADP</keyword>
<evidence type="ECO:0000313" key="8">
    <source>
        <dbReference type="Proteomes" id="UP000186878"/>
    </source>
</evidence>
<dbReference type="HAMAP" id="MF_01204">
    <property type="entry name" value="Oxidoreductase_RutE_HadB"/>
    <property type="match status" value="1"/>
</dbReference>
<dbReference type="GO" id="GO:0016491">
    <property type="term" value="F:oxidoreductase activity"/>
    <property type="evidence" value="ECO:0007669"/>
    <property type="project" value="UniProtKB-UniRule"/>
</dbReference>
<dbReference type="PANTHER" id="PTHR43543:SF1">
    <property type="entry name" value="MALONIC SEMIALDEHYDE REDUCTASE RUTE-RELATED"/>
    <property type="match status" value="1"/>
</dbReference>
<evidence type="ECO:0000259" key="6">
    <source>
        <dbReference type="Pfam" id="PF00881"/>
    </source>
</evidence>
<dbReference type="STRING" id="404433.BTW07_10565"/>
<evidence type="ECO:0000256" key="2">
    <source>
        <dbReference type="ARBA" id="ARBA00022643"/>
    </source>
</evidence>
<dbReference type="PANTHER" id="PTHR43543">
    <property type="entry name" value="MALONIC SEMIALDEHYDE REDUCTASE RUTE-RELATED"/>
    <property type="match status" value="1"/>
</dbReference>
<feature type="domain" description="Nitroreductase" evidence="6">
    <location>
        <begin position="24"/>
        <end position="174"/>
    </location>
</feature>
<keyword evidence="1 5" id="KW-0285">Flavoprotein</keyword>
<evidence type="ECO:0000256" key="1">
    <source>
        <dbReference type="ARBA" id="ARBA00022630"/>
    </source>
</evidence>
<dbReference type="InterPro" id="IPR050461">
    <property type="entry name" value="Nitroreductase_HadB/RutE"/>
</dbReference>
<keyword evidence="5" id="KW-0520">NAD</keyword>
<keyword evidence="8" id="KW-1185">Reference proteome</keyword>
<reference evidence="7 8" key="1">
    <citation type="submission" date="2016-12" db="EMBL/GenBank/DDBJ databases">
        <title>Draft genome sequences of strains Salinicola socius SMB35, Salinicola sp. MH3R3-1 and Chromohalobacter sp. SMB17 from the Verkhnekamsk potash mining region of Russia.</title>
        <authorList>
            <person name="Mavrodi D.V."/>
            <person name="Olsson B.E."/>
            <person name="Korsakova E.S."/>
            <person name="Pyankova A."/>
            <person name="Mavrodi O.V."/>
            <person name="Plotnikova E.G."/>
        </authorList>
    </citation>
    <scope>NUCLEOTIDE SEQUENCE [LARGE SCALE GENOMIC DNA]</scope>
    <source>
        <strain evidence="7 8">SMB35</strain>
    </source>
</reference>
<dbReference type="Proteomes" id="UP000186878">
    <property type="component" value="Unassembled WGS sequence"/>
</dbReference>
<keyword evidence="2 5" id="KW-0288">FMN</keyword>
<evidence type="ECO:0000256" key="4">
    <source>
        <dbReference type="ARBA" id="ARBA00023002"/>
    </source>
</evidence>
<dbReference type="Pfam" id="PF00881">
    <property type="entry name" value="Nitroreductase"/>
    <property type="match status" value="1"/>
</dbReference>
<dbReference type="OrthoDB" id="9784375at2"/>
<gene>
    <name evidence="7" type="ORF">BTW07_10565</name>
</gene>
<dbReference type="EC" id="1.-.-.-" evidence="5"/>
<name>A0A1Q8SRV2_9GAMM</name>
<protein>
    <recommendedName>
        <fullName evidence="5">Putative NADH dehydrogenase/NAD(P)H nitroreductase BTW07_10565</fullName>
        <ecNumber evidence="5">1.-.-.-</ecNumber>
    </recommendedName>
</protein>
<dbReference type="SUPFAM" id="SSF55469">
    <property type="entry name" value="FMN-dependent nitroreductase-like"/>
    <property type="match status" value="1"/>
</dbReference>
<evidence type="ECO:0000256" key="3">
    <source>
        <dbReference type="ARBA" id="ARBA00022857"/>
    </source>
</evidence>
<comment type="similarity">
    <text evidence="5">Belongs to the nitroreductase family. HadB/RutE subfamily.</text>
</comment>
<comment type="cofactor">
    <cofactor evidence="5">
        <name>FMN</name>
        <dbReference type="ChEBI" id="CHEBI:58210"/>
    </cofactor>
</comment>
<dbReference type="RefSeq" id="WP_075570147.1">
    <property type="nucleotide sequence ID" value="NZ_MSDO01000013.1"/>
</dbReference>
<dbReference type="InterPro" id="IPR000415">
    <property type="entry name" value="Nitroreductase-like"/>
</dbReference>
<comment type="caution">
    <text evidence="7">The sequence shown here is derived from an EMBL/GenBank/DDBJ whole genome shotgun (WGS) entry which is preliminary data.</text>
</comment>
<dbReference type="Gene3D" id="3.40.109.10">
    <property type="entry name" value="NADH Oxidase"/>
    <property type="match status" value="1"/>
</dbReference>
<accession>A0A1Q8SRV2</accession>
<dbReference type="EMBL" id="MSDO01000013">
    <property type="protein sequence ID" value="OLO04165.1"/>
    <property type="molecule type" value="Genomic_DNA"/>
</dbReference>
<dbReference type="CDD" id="cd02148">
    <property type="entry name" value="RutE-like"/>
    <property type="match status" value="1"/>
</dbReference>
<proteinExistence type="inferred from homology"/>
<evidence type="ECO:0000256" key="5">
    <source>
        <dbReference type="HAMAP-Rule" id="MF_01204"/>
    </source>
</evidence>
<keyword evidence="4 5" id="KW-0560">Oxidoreductase</keyword>
<dbReference type="InterPro" id="IPR029479">
    <property type="entry name" value="Nitroreductase"/>
</dbReference>
<dbReference type="AlphaFoldDB" id="A0A1Q8SRV2"/>
<dbReference type="NCBIfam" id="NF003768">
    <property type="entry name" value="PRK05365.1"/>
    <property type="match status" value="1"/>
</dbReference>
<evidence type="ECO:0000313" key="7">
    <source>
        <dbReference type="EMBL" id="OLO04165.1"/>
    </source>
</evidence>
<dbReference type="InterPro" id="IPR023936">
    <property type="entry name" value="RutE-like"/>
</dbReference>
<organism evidence="7 8">
    <name type="scientific">Salinicola socius</name>
    <dbReference type="NCBI Taxonomy" id="404433"/>
    <lineage>
        <taxon>Bacteria</taxon>
        <taxon>Pseudomonadati</taxon>
        <taxon>Pseudomonadota</taxon>
        <taxon>Gammaproteobacteria</taxon>
        <taxon>Oceanospirillales</taxon>
        <taxon>Halomonadaceae</taxon>
        <taxon>Salinicola</taxon>
    </lineage>
</organism>